<evidence type="ECO:0000256" key="4">
    <source>
        <dbReference type="ARBA" id="ARBA00022695"/>
    </source>
</evidence>
<dbReference type="Proteomes" id="UP000289472">
    <property type="component" value="Segment"/>
</dbReference>
<keyword evidence="3 7" id="KW-0808">Transferase</keyword>
<evidence type="ECO:0000256" key="5">
    <source>
        <dbReference type="ARBA" id="ARBA00022741"/>
    </source>
</evidence>
<feature type="compositionally biased region" description="Low complexity" evidence="8">
    <location>
        <begin position="19"/>
        <end position="46"/>
    </location>
</feature>
<reference evidence="9" key="1">
    <citation type="submission" date="2017-11" db="EMBL/GenBank/DDBJ databases">
        <title>Two novel totiviruses in the# white-backed planthopper, Sogatella furcifera.</title>
        <authorList>
            <person name="Zhang P."/>
            <person name="Wang X."/>
            <person name="Massart S."/>
        </authorList>
    </citation>
    <scope>NUCLEOTIDE SEQUENCE [LARGE SCALE GENOMIC DNA]</scope>
</reference>
<feature type="region of interest" description="Disordered" evidence="8">
    <location>
        <begin position="12"/>
        <end position="46"/>
    </location>
</feature>
<keyword evidence="7" id="KW-0693">Viral RNA replication</keyword>
<dbReference type="SUPFAM" id="SSF56672">
    <property type="entry name" value="DNA/RNA polymerases"/>
    <property type="match status" value="1"/>
</dbReference>
<keyword evidence="10" id="KW-1185">Reference proteome</keyword>
<evidence type="ECO:0000256" key="2">
    <source>
        <dbReference type="ARBA" id="ARBA00022484"/>
    </source>
</evidence>
<dbReference type="EMBL" id="MG546515">
    <property type="protein sequence ID" value="AVA07543.1"/>
    <property type="molecule type" value="Genomic_RNA"/>
</dbReference>
<protein>
    <recommendedName>
        <fullName evidence="1 7">RNA-directed RNA polymerase</fullName>
        <ecNumber evidence="1 7">2.7.7.48</ecNumber>
    </recommendedName>
</protein>
<gene>
    <name evidence="9" type="ORF">SfTV1_gp1</name>
</gene>
<keyword evidence="4 7" id="KW-0548">Nucleotidyltransferase</keyword>
<dbReference type="GO" id="GO:0006351">
    <property type="term" value="P:DNA-templated transcription"/>
    <property type="evidence" value="ECO:0007669"/>
    <property type="project" value="InterPro"/>
</dbReference>
<keyword evidence="5 7" id="KW-0547">Nucleotide-binding</keyword>
<dbReference type="InterPro" id="IPR043502">
    <property type="entry name" value="DNA/RNA_pol_sf"/>
</dbReference>
<feature type="region of interest" description="Disordered" evidence="8">
    <location>
        <begin position="53"/>
        <end position="72"/>
    </location>
</feature>
<comment type="catalytic activity">
    <reaction evidence="6 7">
        <text>RNA(n) + a ribonucleoside 5'-triphosphate = RNA(n+1) + diphosphate</text>
        <dbReference type="Rhea" id="RHEA:21248"/>
        <dbReference type="Rhea" id="RHEA-COMP:14527"/>
        <dbReference type="Rhea" id="RHEA-COMP:17342"/>
        <dbReference type="ChEBI" id="CHEBI:33019"/>
        <dbReference type="ChEBI" id="CHEBI:61557"/>
        <dbReference type="ChEBI" id="CHEBI:140395"/>
        <dbReference type="EC" id="2.7.7.48"/>
    </reaction>
</comment>
<sequence length="1887" mass="208435">MKLTLINSVNMIGSPSTHSGDNSGVDNVNSSSVVNSNSNSVNNSSAATNVNSVNNHPNATISVPPQVDTNPRSCRNVNKMSDTYIVASEVCKSKEAAALTYWCTMPLNETAPHVGKFSDSLMAIDTANDVAYLGTSFFNSNTLGFHYNTGFTVEGYHPAKVRQDSESTSDDSILDAELFDRLEITSKIVVGAGASAGSIPERRTSAKHVVKSKEDAAALLAGREYYLPQDAGLRLYHLCVKNVTDRHDRIGSSSYWISTHGNFKHRKTIQESEKLYSSVGAAGADPVDADCEVSLTVDPKLQYYSYPKYMPLSHCQVTRSSTSADLGCQARPPTTSVFDQFKAKLLENDAKDALRSMISRPAVVDGASLLSLVNSMLMTEGSSFRDVYPLLTCHLILNATDTDLATTSSDWSRMVRQLGSDSDSNVGVRLKEYAKDAEVPQLKVSYVSFARFIQLLAGIKSEAADSPWHRSKFDQTWIAIPVTSELLTMKNMLGYIMAFMHSDAWAGRIVWWKVIEYLTDHDASDTDVYNGVLSQMPASNSVYMPGPRNIMLVQMVGSSATNAPTIDIPGANVGFTVDTAAAIVTTDLRPAWRAAFTNAGLSELRQTFFYAYHFLLNRLTAGDAAGRAAFLAADISSKTSPGLGLVPKENGLGYDNGKAVRGLWSYKAQKWGQENWQSSDWLDKNTKEDHTAMDKRISGYNFSLTSPVGVCPVSWVTVAGTEYTYSLKDGSSYKMGLGYWKQVTPDFLSAPNYVVQMAGSFNRLAAASHLIDTHTVNGPYHFSDIPAITSFDAHLASALSGSLAIFLLQNDIEYRHWVGWDAAEHRGFYSTLAEIKRTLFLGQLNNTPPSIVRSPADTIDLIEDYYGVSYADGTSFMVCSPYPTCCTLQWAEKVESAIAEAGVVMSSVSIGGKRIQGVRLEEGWGVQKALMTGFVNDRSAKPVVYVSCGTEEKPFYQDMWVENLGASTYFQSRSNWTLNYAPSEIETLPILSTLTYTRAFKSPLEFDTVPTISYITSGLMGVPKGRRRIRVSPVVLPDPFSLDSFFRVAEGLRSETGHLRRQGVHQLGVDTAFGNGSRGGDRETDGSSTEGASKEGRGREQASSADVEHDAQRGRIADAGGEVGQLEADGAGRLVGPGSGRLAGEDASPRIPTEAVHVVEGWERKIRQLNHIVPENLPPPSGELYRVSLPGGLIGSDDGRPNRPGTDSLRRVKHGGFFSLGTFSTSLSIYYRAIVELGQINISRTLLGYIQGIMARQYPAERLDDCVRKDLKNLHSYCYANLHKNKGYALLMHLHALGGPSSHTKEQVVEDVTSWVTGELGNMPREFVERKMDHFFSNWPTRQGCLSFEEYGSDYLRWATTGGGPKSTYGGEVYRSKWAYCLNNTISSGQFGKKNIYEMSLAGRQVASVALKEEATKTREIISTPLSSYIRQCYLLFRRSGRPPVNSPISSPTWLSDFFSKTYAWYGSVDGDRFDHHVPKWLVLRFVRSLGFDEETKWVAERECEHLDSLHLELFGELIPFEHGLLSGWRITSVLGTFVSWLAGEWIKEQSGMHFEFGALGDDLILYSNLYELPLDKLCALYESFGIPTNPNKSISAPIGEFLRKILSGDGVLGYPALGLKSCIYSAAWLERYQLESEQEVSVGWLTFLSRLLPHRVRNSNIVLYVLSAIYHQLKMSVGDFMRWVCTPISVGGGGTMEFSRPESWLALERTAADVTGKEKRLFWAFGVKSKSDKVKLVAKKGFKVVDLTVAMKWKEMIRKNGSAFIVDNRLPSDVNLTDTLFTWYFSDLGIGALVDSVRRHVPRLLRIGDKLNVLLYFMGMVDKSVSLSTLSHSGEQVASALAKYSYVMNSVLYRRRNVVSMLYLAAGSVLYLSDVLRNERAVYCTW</sequence>
<dbReference type="GO" id="GO:0003723">
    <property type="term" value="F:RNA binding"/>
    <property type="evidence" value="ECO:0007669"/>
    <property type="project" value="InterPro"/>
</dbReference>
<organism evidence="9">
    <name type="scientific">Sogatella furcifera totivirus 1</name>
    <dbReference type="NCBI Taxonomy" id="2082585"/>
    <lineage>
        <taxon>Viruses</taxon>
        <taxon>Riboviria</taxon>
        <taxon>Orthornavirae</taxon>
        <taxon>Duplornaviricota</taxon>
        <taxon>Chrymotiviricetes</taxon>
        <taxon>Ghabrivirales</taxon>
        <taxon>Betatotivirineae</taxon>
        <taxon>Inseviridae</taxon>
        <taxon>Insevirus</taxon>
        <taxon>Insevirus jyuichi</taxon>
    </lineage>
</organism>
<evidence type="ECO:0000256" key="3">
    <source>
        <dbReference type="ARBA" id="ARBA00022679"/>
    </source>
</evidence>
<dbReference type="GO" id="GO:0003968">
    <property type="term" value="F:RNA-directed RNA polymerase activity"/>
    <property type="evidence" value="ECO:0007669"/>
    <property type="project" value="UniProtKB-KW"/>
</dbReference>
<evidence type="ECO:0000313" key="9">
    <source>
        <dbReference type="EMBL" id="AVA07543.1"/>
    </source>
</evidence>
<keyword evidence="2 7" id="KW-0696">RNA-directed RNA polymerase</keyword>
<evidence type="ECO:0000313" key="10">
    <source>
        <dbReference type="Proteomes" id="UP000289472"/>
    </source>
</evidence>
<feature type="compositionally biased region" description="Basic and acidic residues" evidence="8">
    <location>
        <begin position="1092"/>
        <end position="1112"/>
    </location>
</feature>
<accession>A0A2L0V7V2</accession>
<proteinExistence type="predicted"/>
<dbReference type="InterPro" id="IPR001795">
    <property type="entry name" value="RNA-dir_pol_luteovirus"/>
</dbReference>
<feature type="region of interest" description="Disordered" evidence="8">
    <location>
        <begin position="1063"/>
        <end position="1112"/>
    </location>
</feature>
<dbReference type="EC" id="2.7.7.48" evidence="1 7"/>
<feature type="region of interest" description="Disordered" evidence="8">
    <location>
        <begin position="1129"/>
        <end position="1149"/>
    </location>
</feature>
<evidence type="ECO:0000256" key="7">
    <source>
        <dbReference type="RuleBase" id="RU364050"/>
    </source>
</evidence>
<dbReference type="GO" id="GO:0000166">
    <property type="term" value="F:nucleotide binding"/>
    <property type="evidence" value="ECO:0007669"/>
    <property type="project" value="UniProtKB-KW"/>
</dbReference>
<name>A0A2L0V7V2_9VIRU</name>
<evidence type="ECO:0000256" key="8">
    <source>
        <dbReference type="SAM" id="MobiDB-lite"/>
    </source>
</evidence>
<evidence type="ECO:0000256" key="1">
    <source>
        <dbReference type="ARBA" id="ARBA00012494"/>
    </source>
</evidence>
<feature type="compositionally biased region" description="Polar residues" evidence="8">
    <location>
        <begin position="56"/>
        <end position="72"/>
    </location>
</feature>
<evidence type="ECO:0000256" key="6">
    <source>
        <dbReference type="ARBA" id="ARBA00048744"/>
    </source>
</evidence>
<dbReference type="Pfam" id="PF02123">
    <property type="entry name" value="RdRP_4"/>
    <property type="match status" value="1"/>
</dbReference>